<feature type="compositionally biased region" description="Pro residues" evidence="1">
    <location>
        <begin position="1"/>
        <end position="16"/>
    </location>
</feature>
<sequence>MVRSAPPPPPQHPSPPEPEEDEGRPSIELRDVLPEPHGVAFLGAQAMHLARQGGDLASVFVRTLYYCVQGRRERGAVLQQMYEIGNKSIFFLSLVMAFLGMILVYQAGTQTKRVVPDLTMLGANYLELLVRELAPTIGALMLATRVGAGIAAEIGSMVVTEQVDALRMSAADPIDYLIKPRFIASVLMTTCLIVWSSAVAFVAGMLMAYTTFDVMPRTFMNASLVDAGDLTVGLVKCLAYGAAIPVVAGHSGLSTYGGSEGVGWATTRAVVNSSLAVIILDVIISTAGFLVFR</sequence>
<dbReference type="STRING" id="52.CMC5_046280"/>
<keyword evidence="4" id="KW-1185">Reference proteome</keyword>
<dbReference type="OrthoDB" id="9805022at2"/>
<feature type="region of interest" description="Disordered" evidence="1">
    <location>
        <begin position="1"/>
        <end position="24"/>
    </location>
</feature>
<protein>
    <submittedName>
        <fullName evidence="3">ABC transporter permease</fullName>
    </submittedName>
</protein>
<accession>A0A0K1EIQ2</accession>
<dbReference type="Pfam" id="PF02405">
    <property type="entry name" value="MlaE"/>
    <property type="match status" value="1"/>
</dbReference>
<feature type="transmembrane region" description="Helical" evidence="2">
    <location>
        <begin position="230"/>
        <end position="249"/>
    </location>
</feature>
<dbReference type="RefSeq" id="WP_050432403.1">
    <property type="nucleotide sequence ID" value="NZ_CP012159.1"/>
</dbReference>
<dbReference type="GO" id="GO:0005548">
    <property type="term" value="F:phospholipid transporter activity"/>
    <property type="evidence" value="ECO:0007669"/>
    <property type="project" value="TreeGrafter"/>
</dbReference>
<dbReference type="GO" id="GO:0043190">
    <property type="term" value="C:ATP-binding cassette (ABC) transporter complex"/>
    <property type="evidence" value="ECO:0007669"/>
    <property type="project" value="InterPro"/>
</dbReference>
<feature type="transmembrane region" description="Helical" evidence="2">
    <location>
        <begin position="89"/>
        <end position="108"/>
    </location>
</feature>
<evidence type="ECO:0000313" key="4">
    <source>
        <dbReference type="Proteomes" id="UP000067626"/>
    </source>
</evidence>
<dbReference type="PANTHER" id="PTHR30188">
    <property type="entry name" value="ABC TRANSPORTER PERMEASE PROTEIN-RELATED"/>
    <property type="match status" value="1"/>
</dbReference>
<evidence type="ECO:0000256" key="2">
    <source>
        <dbReference type="SAM" id="Phobius"/>
    </source>
</evidence>
<organism evidence="3 4">
    <name type="scientific">Chondromyces crocatus</name>
    <dbReference type="NCBI Taxonomy" id="52"/>
    <lineage>
        <taxon>Bacteria</taxon>
        <taxon>Pseudomonadati</taxon>
        <taxon>Myxococcota</taxon>
        <taxon>Polyangia</taxon>
        <taxon>Polyangiales</taxon>
        <taxon>Polyangiaceae</taxon>
        <taxon>Chondromyces</taxon>
    </lineage>
</organism>
<evidence type="ECO:0000256" key="1">
    <source>
        <dbReference type="SAM" id="MobiDB-lite"/>
    </source>
</evidence>
<dbReference type="KEGG" id="ccro:CMC5_046280"/>
<dbReference type="AlphaFoldDB" id="A0A0K1EIQ2"/>
<dbReference type="PANTHER" id="PTHR30188:SF4">
    <property type="entry name" value="PROTEIN TRIGALACTOSYLDIACYLGLYCEROL 1, CHLOROPLASTIC"/>
    <property type="match status" value="1"/>
</dbReference>
<feature type="transmembrane region" description="Helical" evidence="2">
    <location>
        <begin position="269"/>
        <end position="292"/>
    </location>
</feature>
<reference evidence="3 4" key="1">
    <citation type="submission" date="2015-07" db="EMBL/GenBank/DDBJ databases">
        <title>Genome analysis of myxobacterium Chondromyces crocatus Cm c5 reveals a high potential for natural compound synthesis and the genetic basis for the loss of fruiting body formation.</title>
        <authorList>
            <person name="Zaburannyi N."/>
            <person name="Bunk B."/>
            <person name="Maier J."/>
            <person name="Overmann J."/>
            <person name="Mueller R."/>
        </authorList>
    </citation>
    <scope>NUCLEOTIDE SEQUENCE [LARGE SCALE GENOMIC DNA]</scope>
    <source>
        <strain evidence="3 4">Cm c5</strain>
    </source>
</reference>
<feature type="transmembrane region" description="Helical" evidence="2">
    <location>
        <begin position="182"/>
        <end position="209"/>
    </location>
</feature>
<keyword evidence="2" id="KW-1133">Transmembrane helix</keyword>
<keyword evidence="2" id="KW-0812">Transmembrane</keyword>
<dbReference type="EMBL" id="CP012159">
    <property type="protein sequence ID" value="AKT40473.1"/>
    <property type="molecule type" value="Genomic_DNA"/>
</dbReference>
<evidence type="ECO:0000313" key="3">
    <source>
        <dbReference type="EMBL" id="AKT40473.1"/>
    </source>
</evidence>
<dbReference type="InterPro" id="IPR030802">
    <property type="entry name" value="Permease_MalE"/>
</dbReference>
<proteinExistence type="predicted"/>
<keyword evidence="2" id="KW-0472">Membrane</keyword>
<name>A0A0K1EIQ2_CHOCO</name>
<gene>
    <name evidence="3" type="ORF">CMC5_046280</name>
</gene>
<dbReference type="Proteomes" id="UP000067626">
    <property type="component" value="Chromosome"/>
</dbReference>